<organism evidence="1">
    <name type="scientific">marine sediment metagenome</name>
    <dbReference type="NCBI Taxonomy" id="412755"/>
    <lineage>
        <taxon>unclassified sequences</taxon>
        <taxon>metagenomes</taxon>
        <taxon>ecological metagenomes</taxon>
    </lineage>
</organism>
<evidence type="ECO:0000313" key="1">
    <source>
        <dbReference type="EMBL" id="GAI62177.1"/>
    </source>
</evidence>
<name>X1Q0V9_9ZZZZ</name>
<comment type="caution">
    <text evidence="1">The sequence shown here is derived from an EMBL/GenBank/DDBJ whole genome shotgun (WGS) entry which is preliminary data.</text>
</comment>
<dbReference type="EMBL" id="BARW01000288">
    <property type="protein sequence ID" value="GAI62177.1"/>
    <property type="molecule type" value="Genomic_DNA"/>
</dbReference>
<proteinExistence type="predicted"/>
<accession>X1Q0V9</accession>
<sequence>MNQQLSRNEDKQTWLELRLEQGKVIDTICRNLIIAGVLLPEEQERYKMVLRGYDVMTTVRVMLVSWQLKEAHEEAQH</sequence>
<protein>
    <submittedName>
        <fullName evidence="1">Uncharacterized protein</fullName>
    </submittedName>
</protein>
<reference evidence="1" key="1">
    <citation type="journal article" date="2014" name="Front. Microbiol.">
        <title>High frequency of phylogenetically diverse reductive dehalogenase-homologous genes in deep subseafloor sedimentary metagenomes.</title>
        <authorList>
            <person name="Kawai M."/>
            <person name="Futagami T."/>
            <person name="Toyoda A."/>
            <person name="Takaki Y."/>
            <person name="Nishi S."/>
            <person name="Hori S."/>
            <person name="Arai W."/>
            <person name="Tsubouchi T."/>
            <person name="Morono Y."/>
            <person name="Uchiyama I."/>
            <person name="Ito T."/>
            <person name="Fujiyama A."/>
            <person name="Inagaki F."/>
            <person name="Takami H."/>
        </authorList>
    </citation>
    <scope>NUCLEOTIDE SEQUENCE</scope>
    <source>
        <strain evidence="1">Expedition CK06-06</strain>
    </source>
</reference>
<dbReference type="AlphaFoldDB" id="X1Q0V9"/>
<gene>
    <name evidence="1" type="ORF">S12H4_01446</name>
</gene>